<keyword evidence="2" id="KW-1133">Transmembrane helix</keyword>
<evidence type="ECO:0000256" key="2">
    <source>
        <dbReference type="SAM" id="Phobius"/>
    </source>
</evidence>
<sequence length="562" mass="62747">MHLLRLENISLDAPDSEDAIISSLSEDQYQQLCPQLSISRRCYFQISTECPVGPGIFQSDSQPGTCVRITEPLQILAEELHWDNHTGGMPGELLPNLWIRYDFSRMSSLQLALRVLFPLHELGKSWVAQASRIFAELEEVAHIEDYVCVDYVRFSLRITDKRDIPDGYLFVCPSRHLRTNTEPHANLYQWPACPAYWSFDPSGADRLSMEDANNLGFPAIHIETRMFGYFWDRGLRRFHEGKEHDPESREVARQLGYPLFESRPPCEAISEPLLLHDTPRSRGEKTIDVVDEDEIALDSGTPLIRDVAGDLGRAGLVELLDKAIWALRPHPALAPCQKGPFHRQRGRKKERSRRNESQEQNENAPASTPPLWIQRQHTIPALFALLLLGGIATEIIVAVAGLYEFEGGGIKTASSASAVSIDGSWLVVGPEKRGRRGDHHRDVAVARGVLNLILAGGVAVVGLGLGEVAVREAEEAKDELARLLSEDAGYEFWAYISRALRPFGTERAAITSGIVEILTDMWGIAIECIPIFIKDIIFSSQRSARPSQRRGLVIAARAKATR</sequence>
<keyword evidence="2" id="KW-0472">Membrane</keyword>
<keyword evidence="2" id="KW-0812">Transmembrane</keyword>
<evidence type="ECO:0000313" key="3">
    <source>
        <dbReference type="EMBL" id="KAF7353290.1"/>
    </source>
</evidence>
<reference evidence="3" key="1">
    <citation type="submission" date="2020-05" db="EMBL/GenBank/DDBJ databases">
        <title>Mycena genomes resolve the evolution of fungal bioluminescence.</title>
        <authorList>
            <person name="Tsai I.J."/>
        </authorList>
    </citation>
    <scope>NUCLEOTIDE SEQUENCE</scope>
    <source>
        <strain evidence="3">160909Yilan</strain>
    </source>
</reference>
<feature type="region of interest" description="Disordered" evidence="1">
    <location>
        <begin position="335"/>
        <end position="371"/>
    </location>
</feature>
<accession>A0A8H7CWV3</accession>
<comment type="caution">
    <text evidence="3">The sequence shown here is derived from an EMBL/GenBank/DDBJ whole genome shotgun (WGS) entry which is preliminary data.</text>
</comment>
<dbReference type="AlphaFoldDB" id="A0A8H7CWV3"/>
<protein>
    <submittedName>
        <fullName evidence="3">Uncharacterized protein</fullName>
    </submittedName>
</protein>
<feature type="transmembrane region" description="Helical" evidence="2">
    <location>
        <begin position="449"/>
        <end position="470"/>
    </location>
</feature>
<organism evidence="3 4">
    <name type="scientific">Mycena sanguinolenta</name>
    <dbReference type="NCBI Taxonomy" id="230812"/>
    <lineage>
        <taxon>Eukaryota</taxon>
        <taxon>Fungi</taxon>
        <taxon>Dikarya</taxon>
        <taxon>Basidiomycota</taxon>
        <taxon>Agaricomycotina</taxon>
        <taxon>Agaricomycetes</taxon>
        <taxon>Agaricomycetidae</taxon>
        <taxon>Agaricales</taxon>
        <taxon>Marasmiineae</taxon>
        <taxon>Mycenaceae</taxon>
        <taxon>Mycena</taxon>
    </lineage>
</organism>
<feature type="transmembrane region" description="Helical" evidence="2">
    <location>
        <begin position="381"/>
        <end position="403"/>
    </location>
</feature>
<evidence type="ECO:0000313" key="4">
    <source>
        <dbReference type="Proteomes" id="UP000623467"/>
    </source>
</evidence>
<dbReference type="Proteomes" id="UP000623467">
    <property type="component" value="Unassembled WGS sequence"/>
</dbReference>
<gene>
    <name evidence="3" type="ORF">MSAN_01517000</name>
</gene>
<proteinExistence type="predicted"/>
<name>A0A8H7CWV3_9AGAR</name>
<feature type="compositionally biased region" description="Basic residues" evidence="1">
    <location>
        <begin position="340"/>
        <end position="352"/>
    </location>
</feature>
<keyword evidence="4" id="KW-1185">Reference proteome</keyword>
<dbReference type="EMBL" id="JACAZH010000012">
    <property type="protein sequence ID" value="KAF7353290.1"/>
    <property type="molecule type" value="Genomic_DNA"/>
</dbReference>
<evidence type="ECO:0000256" key="1">
    <source>
        <dbReference type="SAM" id="MobiDB-lite"/>
    </source>
</evidence>